<evidence type="ECO:0000313" key="2">
    <source>
        <dbReference type="Proteomes" id="UP001595279"/>
    </source>
</evidence>
<dbReference type="RefSeq" id="WP_390266916.1">
    <property type="nucleotide sequence ID" value="NZ_JBHRSA010000003.1"/>
</dbReference>
<protein>
    <submittedName>
        <fullName evidence="1">Uncharacterized protein</fullName>
    </submittedName>
</protein>
<proteinExistence type="predicted"/>
<evidence type="ECO:0000313" key="1">
    <source>
        <dbReference type="EMBL" id="MFC3038783.1"/>
    </source>
</evidence>
<comment type="caution">
    <text evidence="1">The sequence shown here is derived from an EMBL/GenBank/DDBJ whole genome shotgun (WGS) entry which is preliminary data.</text>
</comment>
<sequence>MTKKKVQGMYTANVSVRRKGRIYEDELAVGQKFRKHYEETNFEAEVFGIQTVTDLKAQGGLIFRTSRKRSIISSIPTRNTKTTI</sequence>
<name>A0ABV7CR66_9BACI</name>
<dbReference type="Proteomes" id="UP001595279">
    <property type="component" value="Unassembled WGS sequence"/>
</dbReference>
<gene>
    <name evidence="1" type="ORF">ACFOGI_00765</name>
</gene>
<accession>A0ABV7CR66</accession>
<dbReference type="EMBL" id="JBHRSA010000003">
    <property type="protein sequence ID" value="MFC3038783.1"/>
    <property type="molecule type" value="Genomic_DNA"/>
</dbReference>
<organism evidence="1 2">
    <name type="scientific">Virgibacillus xinjiangensis</name>
    <dbReference type="NCBI Taxonomy" id="393090"/>
    <lineage>
        <taxon>Bacteria</taxon>
        <taxon>Bacillati</taxon>
        <taxon>Bacillota</taxon>
        <taxon>Bacilli</taxon>
        <taxon>Bacillales</taxon>
        <taxon>Bacillaceae</taxon>
        <taxon>Virgibacillus</taxon>
    </lineage>
</organism>
<reference evidence="2" key="1">
    <citation type="journal article" date="2019" name="Int. J. Syst. Evol. Microbiol.">
        <title>The Global Catalogue of Microorganisms (GCM) 10K type strain sequencing project: providing services to taxonomists for standard genome sequencing and annotation.</title>
        <authorList>
            <consortium name="The Broad Institute Genomics Platform"/>
            <consortium name="The Broad Institute Genome Sequencing Center for Infectious Disease"/>
            <person name="Wu L."/>
            <person name="Ma J."/>
        </authorList>
    </citation>
    <scope>NUCLEOTIDE SEQUENCE [LARGE SCALE GENOMIC DNA]</scope>
    <source>
        <strain evidence="2">KCTC 13128</strain>
    </source>
</reference>
<keyword evidence="2" id="KW-1185">Reference proteome</keyword>